<proteinExistence type="predicted"/>
<accession>X1J5X9</accession>
<name>X1J5X9_9ZZZZ</name>
<gene>
    <name evidence="1" type="ORF">S03H2_45790</name>
</gene>
<protein>
    <recommendedName>
        <fullName evidence="2">Ribbon-helix-helix protein CopG domain-containing protein</fullName>
    </recommendedName>
</protein>
<evidence type="ECO:0008006" key="2">
    <source>
        <dbReference type="Google" id="ProtNLM"/>
    </source>
</evidence>
<sequence>MGKTKPRGKYQGISLPVPFVEEIKKYVLRDNKYKSIADFVRESCREKMERIDKLNR</sequence>
<dbReference type="AlphaFoldDB" id="X1J5X9"/>
<comment type="caution">
    <text evidence="1">The sequence shown here is derived from an EMBL/GenBank/DDBJ whole genome shotgun (WGS) entry which is preliminary data.</text>
</comment>
<reference evidence="1" key="1">
    <citation type="journal article" date="2014" name="Front. Microbiol.">
        <title>High frequency of phylogenetically diverse reductive dehalogenase-homologous genes in deep subseafloor sedimentary metagenomes.</title>
        <authorList>
            <person name="Kawai M."/>
            <person name="Futagami T."/>
            <person name="Toyoda A."/>
            <person name="Takaki Y."/>
            <person name="Nishi S."/>
            <person name="Hori S."/>
            <person name="Arai W."/>
            <person name="Tsubouchi T."/>
            <person name="Morono Y."/>
            <person name="Uchiyama I."/>
            <person name="Ito T."/>
            <person name="Fujiyama A."/>
            <person name="Inagaki F."/>
            <person name="Takami H."/>
        </authorList>
    </citation>
    <scope>NUCLEOTIDE SEQUENCE</scope>
    <source>
        <strain evidence="1">Expedition CK06-06</strain>
    </source>
</reference>
<organism evidence="1">
    <name type="scientific">marine sediment metagenome</name>
    <dbReference type="NCBI Taxonomy" id="412755"/>
    <lineage>
        <taxon>unclassified sequences</taxon>
        <taxon>metagenomes</taxon>
        <taxon>ecological metagenomes</taxon>
    </lineage>
</organism>
<evidence type="ECO:0000313" key="1">
    <source>
        <dbReference type="EMBL" id="GAH73749.1"/>
    </source>
</evidence>
<dbReference type="EMBL" id="BARU01028712">
    <property type="protein sequence ID" value="GAH73749.1"/>
    <property type="molecule type" value="Genomic_DNA"/>
</dbReference>